<comment type="caution">
    <text evidence="7">The sequence shown here is derived from an EMBL/GenBank/DDBJ whole genome shotgun (WGS) entry which is preliminary data.</text>
</comment>
<feature type="transmembrane region" description="Helical" evidence="5">
    <location>
        <begin position="12"/>
        <end position="31"/>
    </location>
</feature>
<evidence type="ECO:0000256" key="3">
    <source>
        <dbReference type="ARBA" id="ARBA00022989"/>
    </source>
</evidence>
<dbReference type="EMBL" id="LAYC01000001">
    <property type="protein sequence ID" value="KYK61724.1"/>
    <property type="molecule type" value="Genomic_DNA"/>
</dbReference>
<evidence type="ECO:0000313" key="8">
    <source>
        <dbReference type="Proteomes" id="UP000076580"/>
    </source>
</evidence>
<proteinExistence type="predicted"/>
<dbReference type="GeneID" id="63715510"/>
<dbReference type="Pfam" id="PF01284">
    <property type="entry name" value="MARVEL"/>
    <property type="match status" value="1"/>
</dbReference>
<accession>A0A151GX92</accession>
<dbReference type="AlphaFoldDB" id="A0A151GX92"/>
<protein>
    <recommendedName>
        <fullName evidence="6">MARVEL domain-containing protein</fullName>
    </recommendedName>
</protein>
<name>A0A151GX92_DRECN</name>
<feature type="transmembrane region" description="Helical" evidence="5">
    <location>
        <begin position="117"/>
        <end position="134"/>
    </location>
</feature>
<dbReference type="RefSeq" id="XP_040661076.1">
    <property type="nucleotide sequence ID" value="XM_040800193.1"/>
</dbReference>
<dbReference type="STRING" id="98403.A0A151GX92"/>
<dbReference type="Proteomes" id="UP000076580">
    <property type="component" value="Chromosome 01"/>
</dbReference>
<evidence type="ECO:0000256" key="5">
    <source>
        <dbReference type="SAM" id="Phobius"/>
    </source>
</evidence>
<feature type="transmembrane region" description="Helical" evidence="5">
    <location>
        <begin position="74"/>
        <end position="97"/>
    </location>
</feature>
<feature type="transmembrane region" description="Helical" evidence="5">
    <location>
        <begin position="43"/>
        <end position="62"/>
    </location>
</feature>
<keyword evidence="4 5" id="KW-0472">Membrane</keyword>
<dbReference type="OrthoDB" id="2117453at2759"/>
<reference evidence="7 8" key="1">
    <citation type="journal article" date="2016" name="Sci. Rep.">
        <title>Insights into Adaptations to a Near-Obligate Nematode Endoparasitic Lifestyle from the Finished Genome of Drechmeria coniospora.</title>
        <authorList>
            <person name="Zhang L."/>
            <person name="Zhou Z."/>
            <person name="Guo Q."/>
            <person name="Fokkens L."/>
            <person name="Miskei M."/>
            <person name="Pocsi I."/>
            <person name="Zhang W."/>
            <person name="Chen M."/>
            <person name="Wang L."/>
            <person name="Sun Y."/>
            <person name="Donzelli B.G."/>
            <person name="Gibson D.M."/>
            <person name="Nelson D.R."/>
            <person name="Luo J.G."/>
            <person name="Rep M."/>
            <person name="Liu H."/>
            <person name="Yang S."/>
            <person name="Wang J."/>
            <person name="Krasnoff S.B."/>
            <person name="Xu Y."/>
            <person name="Molnar I."/>
            <person name="Lin M."/>
        </authorList>
    </citation>
    <scope>NUCLEOTIDE SEQUENCE [LARGE SCALE GENOMIC DNA]</scope>
    <source>
        <strain evidence="7 8">ARSEF 6962</strain>
    </source>
</reference>
<evidence type="ECO:0000256" key="1">
    <source>
        <dbReference type="ARBA" id="ARBA00004141"/>
    </source>
</evidence>
<dbReference type="PANTHER" id="PTHR37451:SF5">
    <property type="entry name" value="MARVEL DOMAIN-CONTAINING PROTEIN"/>
    <property type="match status" value="1"/>
</dbReference>
<sequence>MGRTTTVSLRILQGLLAAINMSLSAFVINYYLTSTLQGSPGSFSFVLAASCISFASLLYLELAPKMFPRVAHPYAILLVEATNTLFYFIAFIVLAVFLGSLQMCFGAVCKAGRADSVAAAAAFCAWIASTIFTAKDMFLGKLPRPGSKANLVSDV</sequence>
<comment type="subcellular location">
    <subcellularLocation>
        <location evidence="1">Membrane</location>
        <topology evidence="1">Multi-pass membrane protein</topology>
    </subcellularLocation>
</comment>
<dbReference type="InParanoid" id="A0A151GX92"/>
<dbReference type="InterPro" id="IPR008253">
    <property type="entry name" value="Marvel"/>
</dbReference>
<evidence type="ECO:0000313" key="7">
    <source>
        <dbReference type="EMBL" id="KYK61724.1"/>
    </source>
</evidence>
<keyword evidence="3 5" id="KW-1133">Transmembrane helix</keyword>
<dbReference type="PANTHER" id="PTHR37451">
    <property type="entry name" value="MARVEL DOMAIN"/>
    <property type="match status" value="1"/>
</dbReference>
<feature type="domain" description="MARVEL" evidence="6">
    <location>
        <begin position="4"/>
        <end position="132"/>
    </location>
</feature>
<organism evidence="7 8">
    <name type="scientific">Drechmeria coniospora</name>
    <name type="common">Nematophagous fungus</name>
    <name type="synonym">Meria coniospora</name>
    <dbReference type="NCBI Taxonomy" id="98403"/>
    <lineage>
        <taxon>Eukaryota</taxon>
        <taxon>Fungi</taxon>
        <taxon>Dikarya</taxon>
        <taxon>Ascomycota</taxon>
        <taxon>Pezizomycotina</taxon>
        <taxon>Sordariomycetes</taxon>
        <taxon>Hypocreomycetidae</taxon>
        <taxon>Hypocreales</taxon>
        <taxon>Ophiocordycipitaceae</taxon>
        <taxon>Drechmeria</taxon>
    </lineage>
</organism>
<evidence type="ECO:0000256" key="2">
    <source>
        <dbReference type="ARBA" id="ARBA00022692"/>
    </source>
</evidence>
<keyword evidence="8" id="KW-1185">Reference proteome</keyword>
<dbReference type="GO" id="GO:0016020">
    <property type="term" value="C:membrane"/>
    <property type="evidence" value="ECO:0007669"/>
    <property type="project" value="UniProtKB-SubCell"/>
</dbReference>
<evidence type="ECO:0000256" key="4">
    <source>
        <dbReference type="ARBA" id="ARBA00023136"/>
    </source>
</evidence>
<keyword evidence="2 5" id="KW-0812">Transmembrane</keyword>
<gene>
    <name evidence="7" type="ORF">DCS_02867</name>
</gene>
<evidence type="ECO:0000259" key="6">
    <source>
        <dbReference type="Pfam" id="PF01284"/>
    </source>
</evidence>